<dbReference type="AlphaFoldDB" id="A0A4R9B514"/>
<feature type="region of interest" description="Disordered" evidence="1">
    <location>
        <begin position="1"/>
        <end position="20"/>
    </location>
</feature>
<feature type="compositionally biased region" description="Polar residues" evidence="1">
    <location>
        <begin position="1"/>
        <end position="10"/>
    </location>
</feature>
<dbReference type="Gene3D" id="3.40.50.300">
    <property type="entry name" value="P-loop containing nucleotide triphosphate hydrolases"/>
    <property type="match status" value="1"/>
</dbReference>
<protein>
    <recommendedName>
        <fullName evidence="4">Terminase</fullName>
    </recommendedName>
</protein>
<comment type="caution">
    <text evidence="2">The sequence shown here is derived from an EMBL/GenBank/DDBJ whole genome shotgun (WGS) entry which is preliminary data.</text>
</comment>
<evidence type="ECO:0000256" key="1">
    <source>
        <dbReference type="SAM" id="MobiDB-lite"/>
    </source>
</evidence>
<evidence type="ECO:0000313" key="3">
    <source>
        <dbReference type="Proteomes" id="UP000298313"/>
    </source>
</evidence>
<evidence type="ECO:0000313" key="2">
    <source>
        <dbReference type="EMBL" id="TFD74727.1"/>
    </source>
</evidence>
<evidence type="ECO:0008006" key="4">
    <source>
        <dbReference type="Google" id="ProtNLM"/>
    </source>
</evidence>
<sequence>MPSSGSSQRRSLALPRFQTPRNLDNPTYGVRAGLIGKTLGQPFMPHQQLIADIAGEVDPKTCRLKYRKVVVLLPRQSGKTTIDLSQNIMRALVFAGPQFGGPQTITYTAQTRNDARMKFLAQEKLILRNSAFGGLYELREANGSESIQWANGSVHGLASTTEKSGHGPTLDKGTIDEAFAQIDRRVEGAMRPAMIARPNAQLWVLSTAGTLQSVYLNEEIRAGRELVLSGEPSRTCYIEYSASEDDDPDDEETWWGCMPALGWTVGIDEIRAEHQDAANDPRLFSRPYLNITDTGIGAAAVVTDAEWTESGTDSGVVGPRAFALDVTNDRSWSALSWSGFDRDGVSVSELVKHERGTHWVVPFLVKKFAQFPKYERRIYLIGASQAGQMEDAFEDADIEVVRLSRPDYAAACARYYDGIVQRTVLHLRSGQVPLDVAIGGAAWGTGDTRVWSRTNSTVDISPLVSCTVAGFGFALEMANNYDVMESTA</sequence>
<name>A0A4R9B514_9MICO</name>
<reference evidence="2 3" key="1">
    <citation type="submission" date="2019-03" db="EMBL/GenBank/DDBJ databases">
        <title>Genomics of glacier-inhabiting Cryobacterium strains.</title>
        <authorList>
            <person name="Liu Q."/>
            <person name="Xin Y.-H."/>
        </authorList>
    </citation>
    <scope>NUCLEOTIDE SEQUENCE [LARGE SCALE GENOMIC DNA]</scope>
    <source>
        <strain evidence="2 3">Hh4</strain>
    </source>
</reference>
<dbReference type="InterPro" id="IPR027417">
    <property type="entry name" value="P-loop_NTPase"/>
</dbReference>
<dbReference type="OrthoDB" id="3188010at2"/>
<proteinExistence type="predicted"/>
<organism evidence="2 3">
    <name type="scientific">Cryobacterium fucosi</name>
    <dbReference type="NCBI Taxonomy" id="1259157"/>
    <lineage>
        <taxon>Bacteria</taxon>
        <taxon>Bacillati</taxon>
        <taxon>Actinomycetota</taxon>
        <taxon>Actinomycetes</taxon>
        <taxon>Micrococcales</taxon>
        <taxon>Microbacteriaceae</taxon>
        <taxon>Cryobacterium</taxon>
    </lineage>
</organism>
<keyword evidence="3" id="KW-1185">Reference proteome</keyword>
<dbReference type="EMBL" id="SOHH01000087">
    <property type="protein sequence ID" value="TFD74727.1"/>
    <property type="molecule type" value="Genomic_DNA"/>
</dbReference>
<dbReference type="Proteomes" id="UP000298313">
    <property type="component" value="Unassembled WGS sequence"/>
</dbReference>
<gene>
    <name evidence="2" type="ORF">E3T48_12440</name>
</gene>
<accession>A0A4R9B514</accession>